<evidence type="ECO:0000313" key="1">
    <source>
        <dbReference type="EMBL" id="GAA2055743.1"/>
    </source>
</evidence>
<protein>
    <submittedName>
        <fullName evidence="1">Uncharacterized protein</fullName>
    </submittedName>
</protein>
<keyword evidence="2" id="KW-1185">Reference proteome</keyword>
<comment type="caution">
    <text evidence="1">The sequence shown here is derived from an EMBL/GenBank/DDBJ whole genome shotgun (WGS) entry which is preliminary data.</text>
</comment>
<gene>
    <name evidence="1" type="ORF">GCM10009839_75740</name>
</gene>
<reference evidence="1 2" key="1">
    <citation type="journal article" date="2019" name="Int. J. Syst. Evol. Microbiol.">
        <title>The Global Catalogue of Microorganisms (GCM) 10K type strain sequencing project: providing services to taxonomists for standard genome sequencing and annotation.</title>
        <authorList>
            <consortium name="The Broad Institute Genomics Platform"/>
            <consortium name="The Broad Institute Genome Sequencing Center for Infectious Disease"/>
            <person name="Wu L."/>
            <person name="Ma J."/>
        </authorList>
    </citation>
    <scope>NUCLEOTIDE SEQUENCE [LARGE SCALE GENOMIC DNA]</scope>
    <source>
        <strain evidence="1 2">JCM 16014</strain>
    </source>
</reference>
<dbReference type="Proteomes" id="UP001500751">
    <property type="component" value="Unassembled WGS sequence"/>
</dbReference>
<organism evidence="1 2">
    <name type="scientific">Catenulispora yoronensis</name>
    <dbReference type="NCBI Taxonomy" id="450799"/>
    <lineage>
        <taxon>Bacteria</taxon>
        <taxon>Bacillati</taxon>
        <taxon>Actinomycetota</taxon>
        <taxon>Actinomycetes</taxon>
        <taxon>Catenulisporales</taxon>
        <taxon>Catenulisporaceae</taxon>
        <taxon>Catenulispora</taxon>
    </lineage>
</organism>
<sequence>MSLRSASVDFPERAPPRSNVRVTLGGDGWEMGRVNTVTFVWRYEDTAGGEKDTGAKPEEFSTQADAETWIGENWKDLLDAGVDQVTLLEDGGVVYGPMSLHPVEH</sequence>
<proteinExistence type="predicted"/>
<name>A0ABN2VBT3_9ACTN</name>
<evidence type="ECO:0000313" key="2">
    <source>
        <dbReference type="Proteomes" id="UP001500751"/>
    </source>
</evidence>
<accession>A0ABN2VBT3</accession>
<dbReference type="EMBL" id="BAAAQN010000062">
    <property type="protein sequence ID" value="GAA2055743.1"/>
    <property type="molecule type" value="Genomic_DNA"/>
</dbReference>